<dbReference type="EMBL" id="LT960612">
    <property type="protein sequence ID" value="SON51959.1"/>
    <property type="molecule type" value="Genomic_DNA"/>
</dbReference>
<evidence type="ECO:0000259" key="1">
    <source>
        <dbReference type="SMART" id="SM00470"/>
    </source>
</evidence>
<dbReference type="GO" id="GO:0045881">
    <property type="term" value="P:positive regulation of sporulation resulting in formation of a cellular spore"/>
    <property type="evidence" value="ECO:0007669"/>
    <property type="project" value="TreeGrafter"/>
</dbReference>
<accession>A0A2N8ZJ81</accession>
<feature type="domain" description="ParB-like N-terminal" evidence="1">
    <location>
        <begin position="51"/>
        <end position="147"/>
    </location>
</feature>
<dbReference type="SMART" id="SM00470">
    <property type="entry name" value="ParB"/>
    <property type="match status" value="1"/>
</dbReference>
<dbReference type="CDD" id="cd16397">
    <property type="entry name" value="IbrB_like"/>
    <property type="match status" value="1"/>
</dbReference>
<dbReference type="PANTHER" id="PTHR33375:SF1">
    <property type="entry name" value="CHROMOSOME-PARTITIONING PROTEIN PARB-RELATED"/>
    <property type="match status" value="1"/>
</dbReference>
<dbReference type="Proteomes" id="UP000235828">
    <property type="component" value="Chromosome B"/>
</dbReference>
<reference evidence="2 3" key="1">
    <citation type="submission" date="2017-10" db="EMBL/GenBank/DDBJ databases">
        <authorList>
            <person name="Banno H."/>
            <person name="Chua N.-H."/>
        </authorList>
    </citation>
    <scope>NUCLEOTIDE SEQUENCE [LARGE SCALE GENOMIC DNA]</scope>
    <source>
        <strain evidence="2">Vibrio tapetis CECT4600</strain>
    </source>
</reference>
<dbReference type="GO" id="GO:0005694">
    <property type="term" value="C:chromosome"/>
    <property type="evidence" value="ECO:0007669"/>
    <property type="project" value="TreeGrafter"/>
</dbReference>
<dbReference type="OrthoDB" id="4536617at2"/>
<dbReference type="Pfam" id="PF02195">
    <property type="entry name" value="ParB_N"/>
    <property type="match status" value="1"/>
</dbReference>
<dbReference type="AlphaFoldDB" id="A0A2N8ZJ81"/>
<dbReference type="InterPro" id="IPR050336">
    <property type="entry name" value="Chromosome_partition/occlusion"/>
</dbReference>
<protein>
    <submittedName>
        <fullName evidence="2">Co-activator of prophage gene expression IbrB</fullName>
    </submittedName>
</protein>
<dbReference type="InterPro" id="IPR036086">
    <property type="entry name" value="ParB/Sulfiredoxin_sf"/>
</dbReference>
<dbReference type="PANTHER" id="PTHR33375">
    <property type="entry name" value="CHROMOSOME-PARTITIONING PROTEIN PARB-RELATED"/>
    <property type="match status" value="1"/>
</dbReference>
<keyword evidence="3" id="KW-1185">Reference proteome</keyword>
<dbReference type="SUPFAM" id="SSF110849">
    <property type="entry name" value="ParB/Sulfiredoxin"/>
    <property type="match status" value="1"/>
</dbReference>
<dbReference type="RefSeq" id="WP_102524316.1">
    <property type="nucleotide sequence ID" value="NZ_LT960612.1"/>
</dbReference>
<dbReference type="InterPro" id="IPR003115">
    <property type="entry name" value="ParB_N"/>
</dbReference>
<organism evidence="2 3">
    <name type="scientific">Vibrio tapetis subsp. tapetis</name>
    <dbReference type="NCBI Taxonomy" id="1671868"/>
    <lineage>
        <taxon>Bacteria</taxon>
        <taxon>Pseudomonadati</taxon>
        <taxon>Pseudomonadota</taxon>
        <taxon>Gammaproteobacteria</taxon>
        <taxon>Vibrionales</taxon>
        <taxon>Vibrionaceae</taxon>
        <taxon>Vibrio</taxon>
    </lineage>
</organism>
<gene>
    <name evidence="2" type="ORF">VTAP4600_B0348</name>
</gene>
<evidence type="ECO:0000313" key="2">
    <source>
        <dbReference type="EMBL" id="SON51959.1"/>
    </source>
</evidence>
<name>A0A2N8ZJ81_9VIBR</name>
<evidence type="ECO:0000313" key="3">
    <source>
        <dbReference type="Proteomes" id="UP000235828"/>
    </source>
</evidence>
<dbReference type="Gene3D" id="3.90.1530.10">
    <property type="entry name" value="Conserved hypothetical protein from pyrococcus furiosus pfu- 392566-001, ParB domain"/>
    <property type="match status" value="1"/>
</dbReference>
<dbReference type="KEGG" id="vta:B0348"/>
<proteinExistence type="predicted"/>
<sequence length="208" mass="23457">MENETLQNSLSFESDLTNNQNYIDEKVKVFNTIVDLLNNQIIALPPACKVNLLPIHKIHANHYNPNKVAPPEATLLKHSIDQSGVTMPILVNRLRGITDQYILIDGFHRYQLLLNNPELQSIPGYIPSVVLTLPEQDCISTSVRHNLARGSHQVELTANLVIQLREMGWSNSKICAELGMDQDEVLRMQQVTGLAAAFKDQDFSMSWK</sequence>
<dbReference type="GO" id="GO:0007059">
    <property type="term" value="P:chromosome segregation"/>
    <property type="evidence" value="ECO:0007669"/>
    <property type="project" value="TreeGrafter"/>
</dbReference>